<dbReference type="InterPro" id="IPR023080">
    <property type="entry name" value="DadA"/>
</dbReference>
<dbReference type="GO" id="GO:0055130">
    <property type="term" value="P:D-alanine catabolic process"/>
    <property type="evidence" value="ECO:0007669"/>
    <property type="project" value="TreeGrafter"/>
</dbReference>
<dbReference type="NCBIfam" id="NF001933">
    <property type="entry name" value="PRK00711.1"/>
    <property type="match status" value="1"/>
</dbReference>
<dbReference type="SUPFAM" id="SSF51905">
    <property type="entry name" value="FAD/NAD(P)-binding domain"/>
    <property type="match status" value="1"/>
</dbReference>
<dbReference type="Pfam" id="PF01266">
    <property type="entry name" value="DAO"/>
    <property type="match status" value="1"/>
</dbReference>
<keyword evidence="5 7" id="KW-0560">Oxidoreductase</keyword>
<evidence type="ECO:0000256" key="2">
    <source>
        <dbReference type="ARBA" id="ARBA00009410"/>
    </source>
</evidence>
<dbReference type="Proteomes" id="UP000307510">
    <property type="component" value="Unassembled WGS sequence"/>
</dbReference>
<comment type="function">
    <text evidence="7">Oxidative deamination of D-amino acids.</text>
</comment>
<evidence type="ECO:0000256" key="4">
    <source>
        <dbReference type="ARBA" id="ARBA00022827"/>
    </source>
</evidence>
<dbReference type="PANTHER" id="PTHR13847:SF280">
    <property type="entry name" value="D-AMINO ACID DEHYDROGENASE"/>
    <property type="match status" value="1"/>
</dbReference>
<dbReference type="AlphaFoldDB" id="A0A5R9A9G8"/>
<dbReference type="GO" id="GO:0008718">
    <property type="term" value="F:D-amino-acid dehydrogenase activity"/>
    <property type="evidence" value="ECO:0007669"/>
    <property type="project" value="UniProtKB-UniRule"/>
</dbReference>
<gene>
    <name evidence="7" type="primary">dadA</name>
    <name evidence="9" type="ORF">FEA48_11365</name>
</gene>
<evidence type="ECO:0000256" key="6">
    <source>
        <dbReference type="ARBA" id="ARBA00047884"/>
    </source>
</evidence>
<dbReference type="InterPro" id="IPR006076">
    <property type="entry name" value="FAD-dep_OxRdtase"/>
</dbReference>
<dbReference type="EC" id="1.4.99.-" evidence="7"/>
<dbReference type="RefSeq" id="WP_138213892.1">
    <property type="nucleotide sequence ID" value="NZ_VASG01000003.1"/>
</dbReference>
<evidence type="ECO:0000256" key="1">
    <source>
        <dbReference type="ARBA" id="ARBA00001974"/>
    </source>
</evidence>
<dbReference type="EMBL" id="VASG01000003">
    <property type="protein sequence ID" value="TLP74804.1"/>
    <property type="molecule type" value="Genomic_DNA"/>
</dbReference>
<evidence type="ECO:0000259" key="8">
    <source>
        <dbReference type="Pfam" id="PF01266"/>
    </source>
</evidence>
<dbReference type="SUPFAM" id="SSF54373">
    <property type="entry name" value="FAD-linked reductases, C-terminal domain"/>
    <property type="match status" value="1"/>
</dbReference>
<feature type="domain" description="FAD dependent oxidoreductase" evidence="8">
    <location>
        <begin position="4"/>
        <end position="397"/>
    </location>
</feature>
<keyword evidence="4 7" id="KW-0274">FAD</keyword>
<dbReference type="Gene3D" id="3.30.9.10">
    <property type="entry name" value="D-Amino Acid Oxidase, subunit A, domain 2"/>
    <property type="match status" value="1"/>
</dbReference>
<comment type="caution">
    <text evidence="9">The sequence shown here is derived from an EMBL/GenBank/DDBJ whole genome shotgun (WGS) entry which is preliminary data.</text>
</comment>
<reference evidence="9 10" key="1">
    <citation type="submission" date="2019-05" db="EMBL/GenBank/DDBJ databases">
        <authorList>
            <person name="Moore K."/>
            <person name="O'Neill P."/>
            <person name="Farbos A."/>
            <person name="Studholme D.J."/>
        </authorList>
    </citation>
    <scope>NUCLEOTIDE SEQUENCE [LARGE SCALE GENOMIC DNA]</scope>
    <source>
        <strain evidence="9 10">DSM 9128</strain>
    </source>
</reference>
<proteinExistence type="inferred from homology"/>
<comment type="catalytic activity">
    <reaction evidence="6 7">
        <text>a D-alpha-amino acid + A + H2O = a 2-oxocarboxylate + AH2 + NH4(+)</text>
        <dbReference type="Rhea" id="RHEA:18125"/>
        <dbReference type="ChEBI" id="CHEBI:13193"/>
        <dbReference type="ChEBI" id="CHEBI:15377"/>
        <dbReference type="ChEBI" id="CHEBI:17499"/>
        <dbReference type="ChEBI" id="CHEBI:28938"/>
        <dbReference type="ChEBI" id="CHEBI:35179"/>
        <dbReference type="ChEBI" id="CHEBI:59871"/>
    </reaction>
</comment>
<dbReference type="GO" id="GO:0005886">
    <property type="term" value="C:plasma membrane"/>
    <property type="evidence" value="ECO:0007669"/>
    <property type="project" value="TreeGrafter"/>
</dbReference>
<evidence type="ECO:0000313" key="9">
    <source>
        <dbReference type="EMBL" id="TLP74804.1"/>
    </source>
</evidence>
<sequence length="418" mass="44873">MAQRVCIIGAGVVGLATAQALVLEGFDVTVLEARDQAGLETSFANGGQLSYRYVAPLADAGVPQQALGWLLRGDSPLRLRPRLDPAQWRWLLEFTAACRRSVNQANAKHLLRLALFSQATLAQWREDGLTGFDWRRNGKLVAFRDEGSFRSARQNLSDPAEQFVLSAQQCRELDPALERAPFVGGIHTPDEEVADCFLFCQRLAERLQASGRCRILYGHPASRLIQRNGAVVGVEAGGAAGVESFEADHVVLAAGYRSAALLTGGPRLPLYPLKGYSLTAPIRAGDQAPDVSLTDYDRKVVYARIGEQLRIAAMVDIVGFDPRLEPKRLALIRQQAADTLPEACDYGAAIEWAGMRPATPTGVPLVGACGPRGLWLNLGHGALGFTLACGSAELIAAQISGRKPGIDTSGLTPERLAG</sequence>
<protein>
    <recommendedName>
        <fullName evidence="7">D-amino acid dehydrogenase</fullName>
        <ecNumber evidence="7">1.4.99.-</ecNumber>
    </recommendedName>
</protein>
<name>A0A5R9A9G8_PSENT</name>
<evidence type="ECO:0000256" key="5">
    <source>
        <dbReference type="ARBA" id="ARBA00023002"/>
    </source>
</evidence>
<comment type="similarity">
    <text evidence="2 7">Belongs to the DadA oxidoreductase family.</text>
</comment>
<accession>A0A5R9A9G8</accession>
<dbReference type="HAMAP" id="MF_01202">
    <property type="entry name" value="DadA"/>
    <property type="match status" value="1"/>
</dbReference>
<evidence type="ECO:0000313" key="10">
    <source>
        <dbReference type="Proteomes" id="UP000307510"/>
    </source>
</evidence>
<reference evidence="10" key="2">
    <citation type="submission" date="2019-06" db="EMBL/GenBank/DDBJ databases">
        <title>AzeR, a transcriptional regulator that responds to azelaic acid in Pseudomonas nitroreducens.</title>
        <authorList>
            <person name="Bez C."/>
            <person name="Javvadi S.G."/>
            <person name="Bertani I."/>
            <person name="Devescovi G."/>
            <person name="Studholme D.J."/>
            <person name="Geller A."/>
            <person name="Levy A."/>
            <person name="Venturi V."/>
        </authorList>
    </citation>
    <scope>NUCLEOTIDE SEQUENCE [LARGE SCALE GENOMIC DNA]</scope>
    <source>
        <strain evidence="10">DSM 9128</strain>
    </source>
</reference>
<organism evidence="9 10">
    <name type="scientific">Pseudomonas nitroreducens</name>
    <dbReference type="NCBI Taxonomy" id="46680"/>
    <lineage>
        <taxon>Bacteria</taxon>
        <taxon>Pseudomonadati</taxon>
        <taxon>Pseudomonadota</taxon>
        <taxon>Gammaproteobacteria</taxon>
        <taxon>Pseudomonadales</taxon>
        <taxon>Pseudomonadaceae</taxon>
        <taxon>Pseudomonas</taxon>
    </lineage>
</organism>
<comment type="cofactor">
    <cofactor evidence="1 7">
        <name>FAD</name>
        <dbReference type="ChEBI" id="CHEBI:57692"/>
    </cofactor>
</comment>
<dbReference type="PANTHER" id="PTHR13847">
    <property type="entry name" value="SARCOSINE DEHYDROGENASE-RELATED"/>
    <property type="match status" value="1"/>
</dbReference>
<feature type="binding site" evidence="7">
    <location>
        <begin position="5"/>
        <end position="19"/>
    </location>
    <ligand>
        <name>FAD</name>
        <dbReference type="ChEBI" id="CHEBI:57692"/>
    </ligand>
</feature>
<dbReference type="InterPro" id="IPR036188">
    <property type="entry name" value="FAD/NAD-bd_sf"/>
</dbReference>
<dbReference type="GO" id="GO:0005737">
    <property type="term" value="C:cytoplasm"/>
    <property type="evidence" value="ECO:0007669"/>
    <property type="project" value="TreeGrafter"/>
</dbReference>
<evidence type="ECO:0000256" key="3">
    <source>
        <dbReference type="ARBA" id="ARBA00022630"/>
    </source>
</evidence>
<dbReference type="Gene3D" id="3.50.50.60">
    <property type="entry name" value="FAD/NAD(P)-binding domain"/>
    <property type="match status" value="2"/>
</dbReference>
<evidence type="ECO:0000256" key="7">
    <source>
        <dbReference type="HAMAP-Rule" id="MF_01202"/>
    </source>
</evidence>
<keyword evidence="3 7" id="KW-0285">Flavoprotein</keyword>